<gene>
    <name evidence="1" type="ORF">ACFFHW_09275</name>
</gene>
<evidence type="ECO:0000313" key="2">
    <source>
        <dbReference type="Proteomes" id="UP001589814"/>
    </source>
</evidence>
<organism evidence="1 2">
    <name type="scientific">Kushneria aurantia</name>
    <dbReference type="NCBI Taxonomy" id="504092"/>
    <lineage>
        <taxon>Bacteria</taxon>
        <taxon>Pseudomonadati</taxon>
        <taxon>Pseudomonadota</taxon>
        <taxon>Gammaproteobacteria</taxon>
        <taxon>Oceanospirillales</taxon>
        <taxon>Halomonadaceae</taxon>
        <taxon>Kushneria</taxon>
    </lineage>
</organism>
<dbReference type="Pfam" id="PF14019">
    <property type="entry name" value="DUF4235"/>
    <property type="match status" value="1"/>
</dbReference>
<protein>
    <submittedName>
        <fullName evidence="1">DUF4235 domain-containing protein</fullName>
    </submittedName>
</protein>
<comment type="caution">
    <text evidence="1">The sequence shown here is derived from an EMBL/GenBank/DDBJ whole genome shotgun (WGS) entry which is preliminary data.</text>
</comment>
<accession>A0ABV6G3G2</accession>
<sequence>MKPETLWTLVGTSTAIVTGVATRQLLKRTSRRHLLAPPVNPDEPGVRWRDALLWGAASGVTVGMARILGWKAASSGMRRVRRTRRGQRLLARIED</sequence>
<dbReference type="InterPro" id="IPR025329">
    <property type="entry name" value="DUF4235"/>
</dbReference>
<proteinExistence type="predicted"/>
<dbReference type="EMBL" id="JBHLVX010000036">
    <property type="protein sequence ID" value="MFC0268171.1"/>
    <property type="molecule type" value="Genomic_DNA"/>
</dbReference>
<dbReference type="RefSeq" id="WP_019952432.1">
    <property type="nucleotide sequence ID" value="NZ_JBHLVX010000036.1"/>
</dbReference>
<dbReference type="Proteomes" id="UP001589814">
    <property type="component" value="Unassembled WGS sequence"/>
</dbReference>
<keyword evidence="2" id="KW-1185">Reference proteome</keyword>
<evidence type="ECO:0000313" key="1">
    <source>
        <dbReference type="EMBL" id="MFC0268171.1"/>
    </source>
</evidence>
<reference evidence="1 2" key="1">
    <citation type="submission" date="2024-09" db="EMBL/GenBank/DDBJ databases">
        <authorList>
            <person name="Sun Q."/>
            <person name="Mori K."/>
        </authorList>
    </citation>
    <scope>NUCLEOTIDE SEQUENCE [LARGE SCALE GENOMIC DNA]</scope>
    <source>
        <strain evidence="1 2">CCM 7415</strain>
    </source>
</reference>
<name>A0ABV6G3G2_9GAMM</name>